<dbReference type="AlphaFoldDB" id="A0A328AAH5"/>
<dbReference type="Proteomes" id="UP000249254">
    <property type="component" value="Unassembled WGS sequence"/>
</dbReference>
<feature type="region of interest" description="Disordered" evidence="1">
    <location>
        <begin position="120"/>
        <end position="139"/>
    </location>
</feature>
<gene>
    <name evidence="2" type="ORF">DJ017_17770</name>
</gene>
<dbReference type="RefSeq" id="WP_111530244.1">
    <property type="nucleotide sequence ID" value="NZ_JBHRSG010000003.1"/>
</dbReference>
<sequence>MLAILAAASILGARPLDLHDPARRAMTVHNQGVVLIRLDADGLVRARGCDGELRHVGDLSDPRRLHIQNDGTLDGLVWDARLDPAQRETFRAMMRAFGYSDHKALAAMCLPTTAEPQLRAAEISPDATGSSGGRSTSSR</sequence>
<evidence type="ECO:0000313" key="3">
    <source>
        <dbReference type="Proteomes" id="UP000249254"/>
    </source>
</evidence>
<name>A0A328AAH5_9CAUL</name>
<protein>
    <submittedName>
        <fullName evidence="2">Uncharacterized protein</fullName>
    </submittedName>
</protein>
<accession>A0A328AAH5</accession>
<organism evidence="2 3">
    <name type="scientific">Phenylobacterium soli</name>
    <dbReference type="NCBI Taxonomy" id="2170551"/>
    <lineage>
        <taxon>Bacteria</taxon>
        <taxon>Pseudomonadati</taxon>
        <taxon>Pseudomonadota</taxon>
        <taxon>Alphaproteobacteria</taxon>
        <taxon>Caulobacterales</taxon>
        <taxon>Caulobacteraceae</taxon>
        <taxon>Phenylobacterium</taxon>
    </lineage>
</organism>
<keyword evidence="3" id="KW-1185">Reference proteome</keyword>
<proteinExistence type="predicted"/>
<comment type="caution">
    <text evidence="2">The sequence shown here is derived from an EMBL/GenBank/DDBJ whole genome shotgun (WGS) entry which is preliminary data.</text>
</comment>
<evidence type="ECO:0000313" key="2">
    <source>
        <dbReference type="EMBL" id="RAK51682.1"/>
    </source>
</evidence>
<evidence type="ECO:0000256" key="1">
    <source>
        <dbReference type="SAM" id="MobiDB-lite"/>
    </source>
</evidence>
<reference evidence="3" key="1">
    <citation type="submission" date="2018-05" db="EMBL/GenBank/DDBJ databases">
        <authorList>
            <person name="Li X."/>
        </authorList>
    </citation>
    <scope>NUCLEOTIDE SEQUENCE [LARGE SCALE GENOMIC DNA]</scope>
    <source>
        <strain evidence="3">LX32</strain>
    </source>
</reference>
<dbReference type="EMBL" id="QFYQ01000002">
    <property type="protein sequence ID" value="RAK51682.1"/>
    <property type="molecule type" value="Genomic_DNA"/>
</dbReference>